<comment type="subcellular location">
    <subcellularLocation>
        <location evidence="1">Cell membrane</location>
        <topology evidence="1">Multi-pass membrane protein</topology>
    </subcellularLocation>
</comment>
<keyword evidence="4" id="KW-0808">Transferase</keyword>
<reference evidence="15 16" key="1">
    <citation type="submission" date="2021-08" db="EMBL/GenBank/DDBJ databases">
        <title>Nocardioides bacterium WL0053 sp. nov., isolated from the sediment.</title>
        <authorList>
            <person name="Wang L."/>
            <person name="Zhang D."/>
            <person name="Zhang A."/>
        </authorList>
    </citation>
    <scope>NUCLEOTIDE SEQUENCE [LARGE SCALE GENOMIC DNA]</scope>
    <source>
        <strain evidence="15 16">WL0053</strain>
    </source>
</reference>
<evidence type="ECO:0000256" key="8">
    <source>
        <dbReference type="ARBA" id="ARBA00023098"/>
    </source>
</evidence>
<feature type="domain" description="PLD phosphodiesterase" evidence="14">
    <location>
        <begin position="388"/>
        <end position="415"/>
    </location>
</feature>
<evidence type="ECO:0000256" key="13">
    <source>
        <dbReference type="SAM" id="Phobius"/>
    </source>
</evidence>
<keyword evidence="6" id="KW-0677">Repeat</keyword>
<dbReference type="PANTHER" id="PTHR21248">
    <property type="entry name" value="CARDIOLIPIN SYNTHASE"/>
    <property type="match status" value="1"/>
</dbReference>
<dbReference type="InterPro" id="IPR001736">
    <property type="entry name" value="PLipase_D/transphosphatidylase"/>
</dbReference>
<dbReference type="Proteomes" id="UP000754710">
    <property type="component" value="Unassembled WGS sequence"/>
</dbReference>
<dbReference type="RefSeq" id="WP_221025098.1">
    <property type="nucleotide sequence ID" value="NZ_JAIEZQ010000002.1"/>
</dbReference>
<dbReference type="InterPro" id="IPR025202">
    <property type="entry name" value="PLD-like_dom"/>
</dbReference>
<keyword evidence="11" id="KW-1208">Phospholipid metabolism</keyword>
<evidence type="ECO:0000256" key="10">
    <source>
        <dbReference type="ARBA" id="ARBA00023209"/>
    </source>
</evidence>
<feature type="transmembrane region" description="Helical" evidence="13">
    <location>
        <begin position="28"/>
        <end position="48"/>
    </location>
</feature>
<evidence type="ECO:0000256" key="2">
    <source>
        <dbReference type="ARBA" id="ARBA00022475"/>
    </source>
</evidence>
<dbReference type="PANTHER" id="PTHR21248:SF22">
    <property type="entry name" value="PHOSPHOLIPASE D"/>
    <property type="match status" value="1"/>
</dbReference>
<dbReference type="PROSITE" id="PS50035">
    <property type="entry name" value="PLD"/>
    <property type="match status" value="2"/>
</dbReference>
<keyword evidence="9 13" id="KW-0472">Membrane</keyword>
<dbReference type="SMART" id="SM00155">
    <property type="entry name" value="PLDc"/>
    <property type="match status" value="2"/>
</dbReference>
<keyword evidence="3" id="KW-0444">Lipid biosynthesis</keyword>
<accession>A0ABS7RJZ2</accession>
<keyword evidence="2" id="KW-1003">Cell membrane</keyword>
<evidence type="ECO:0000313" key="16">
    <source>
        <dbReference type="Proteomes" id="UP000754710"/>
    </source>
</evidence>
<organism evidence="15 16">
    <name type="scientific">Nocardioides jiangsuensis</name>
    <dbReference type="NCBI Taxonomy" id="2866161"/>
    <lineage>
        <taxon>Bacteria</taxon>
        <taxon>Bacillati</taxon>
        <taxon>Actinomycetota</taxon>
        <taxon>Actinomycetes</taxon>
        <taxon>Propionibacteriales</taxon>
        <taxon>Nocardioidaceae</taxon>
        <taxon>Nocardioides</taxon>
    </lineage>
</organism>
<evidence type="ECO:0000256" key="9">
    <source>
        <dbReference type="ARBA" id="ARBA00023136"/>
    </source>
</evidence>
<evidence type="ECO:0000256" key="1">
    <source>
        <dbReference type="ARBA" id="ARBA00004651"/>
    </source>
</evidence>
<dbReference type="EMBL" id="JAIEZQ010000002">
    <property type="protein sequence ID" value="MBY9075336.1"/>
    <property type="molecule type" value="Genomic_DNA"/>
</dbReference>
<sequence>MAALVALVAVAGVVFTLATDDRDPSIVLAWLFLIVIAPLAGLVAYFFVGRNHRGPTRRRARSGAHDGAATVRYLAMATPATHAFSEAALKELGDSPAGRVATIAASEGGTALLPADSCRLYFAGADKFRDLLSDLADARQYVHLMYLIWEQDELTARVTEILLDRLAAGVSVHILYDWLSSMPYKKAELRRLASAGAVVLPCYRRLPQLNYRNHMKMVIIDGNVVYSGGMNMGQEYIDGGERFATWRDTHYRMTGPVVAPYLDLFASTWAATGGGDELFSGYLEAPSPRLPEEGRPVQVLHSSVSTPTASIRDLFMVALIAARRRVWIQSPYFVPDEPTLTAICVAAASGVDVRLMMTGHPDKKVPFHAAHAYFGQLLASGVRVFLYDAGFLHAKTVTVDDDVAVVGTCNWDIRSLLLHEEVVAVLYDRELVAESAAQYAADLRSCRELTAAELARLSRPRRVRNSLCRLTSRLL</sequence>
<keyword evidence="7 13" id="KW-1133">Transmembrane helix</keyword>
<keyword evidence="8" id="KW-0443">Lipid metabolism</keyword>
<keyword evidence="5 13" id="KW-0812">Transmembrane</keyword>
<feature type="domain" description="PLD phosphodiesterase" evidence="14">
    <location>
        <begin position="209"/>
        <end position="236"/>
    </location>
</feature>
<dbReference type="SUPFAM" id="SSF56024">
    <property type="entry name" value="Phospholipase D/nuclease"/>
    <property type="match status" value="2"/>
</dbReference>
<evidence type="ECO:0000259" key="14">
    <source>
        <dbReference type="PROSITE" id="PS50035"/>
    </source>
</evidence>
<gene>
    <name evidence="15" type="primary">cls</name>
    <name evidence="15" type="ORF">K1X13_10950</name>
</gene>
<proteinExistence type="predicted"/>
<evidence type="ECO:0000256" key="4">
    <source>
        <dbReference type="ARBA" id="ARBA00022679"/>
    </source>
</evidence>
<evidence type="ECO:0000256" key="11">
    <source>
        <dbReference type="ARBA" id="ARBA00023264"/>
    </source>
</evidence>
<comment type="caution">
    <text evidence="15">The sequence shown here is derived from an EMBL/GenBank/DDBJ whole genome shotgun (WGS) entry which is preliminary data.</text>
</comment>
<dbReference type="EC" id="2.7.8.-" evidence="12"/>
<evidence type="ECO:0000256" key="5">
    <source>
        <dbReference type="ARBA" id="ARBA00022692"/>
    </source>
</evidence>
<protein>
    <recommendedName>
        <fullName evidence="12">Cardiolipin synthase</fullName>
        <ecNumber evidence="12">2.7.8.-</ecNumber>
    </recommendedName>
</protein>
<dbReference type="Gene3D" id="3.30.870.10">
    <property type="entry name" value="Endonuclease Chain A"/>
    <property type="match status" value="2"/>
</dbReference>
<name>A0ABS7RJZ2_9ACTN</name>
<dbReference type="CDD" id="cd09110">
    <property type="entry name" value="PLDc_CLS_1"/>
    <property type="match status" value="1"/>
</dbReference>
<keyword evidence="10" id="KW-0594">Phospholipid biosynthesis</keyword>
<dbReference type="InterPro" id="IPR027379">
    <property type="entry name" value="CLS_N"/>
</dbReference>
<dbReference type="InterPro" id="IPR022924">
    <property type="entry name" value="Cardiolipin_synthase"/>
</dbReference>
<dbReference type="Pfam" id="PF13396">
    <property type="entry name" value="PLDc_N"/>
    <property type="match status" value="1"/>
</dbReference>
<evidence type="ECO:0000313" key="15">
    <source>
        <dbReference type="EMBL" id="MBY9075336.1"/>
    </source>
</evidence>
<evidence type="ECO:0000256" key="6">
    <source>
        <dbReference type="ARBA" id="ARBA00022737"/>
    </source>
</evidence>
<evidence type="ECO:0000256" key="12">
    <source>
        <dbReference type="NCBIfam" id="TIGR04265"/>
    </source>
</evidence>
<evidence type="ECO:0000256" key="3">
    <source>
        <dbReference type="ARBA" id="ARBA00022516"/>
    </source>
</evidence>
<dbReference type="CDD" id="cd09112">
    <property type="entry name" value="PLDc_CLS_2"/>
    <property type="match status" value="1"/>
</dbReference>
<evidence type="ECO:0000256" key="7">
    <source>
        <dbReference type="ARBA" id="ARBA00022989"/>
    </source>
</evidence>
<dbReference type="NCBIfam" id="TIGR04265">
    <property type="entry name" value="bac_cardiolipin"/>
    <property type="match status" value="1"/>
</dbReference>
<dbReference type="Pfam" id="PF13091">
    <property type="entry name" value="PLDc_2"/>
    <property type="match status" value="2"/>
</dbReference>
<keyword evidence="16" id="KW-1185">Reference proteome</keyword>